<evidence type="ECO:0000313" key="2">
    <source>
        <dbReference type="EMBL" id="KRL04544.1"/>
    </source>
</evidence>
<feature type="domain" description="RNA polymerase sigma-70 region 2" evidence="1">
    <location>
        <begin position="3"/>
        <end position="76"/>
    </location>
</feature>
<reference evidence="2 3" key="1">
    <citation type="journal article" date="2015" name="Genome Announc.">
        <title>Expanding the biotechnology potential of lactobacilli through comparative genomics of 213 strains and associated genera.</title>
        <authorList>
            <person name="Sun Z."/>
            <person name="Harris H.M."/>
            <person name="McCann A."/>
            <person name="Guo C."/>
            <person name="Argimon S."/>
            <person name="Zhang W."/>
            <person name="Yang X."/>
            <person name="Jeffery I.B."/>
            <person name="Cooney J.C."/>
            <person name="Kagawa T.F."/>
            <person name="Liu W."/>
            <person name="Song Y."/>
            <person name="Salvetti E."/>
            <person name="Wrobel A."/>
            <person name="Rasinkangas P."/>
            <person name="Parkhill J."/>
            <person name="Rea M.C."/>
            <person name="O'Sullivan O."/>
            <person name="Ritari J."/>
            <person name="Douillard F.P."/>
            <person name="Paul Ross R."/>
            <person name="Yang R."/>
            <person name="Briner A.E."/>
            <person name="Felis G.E."/>
            <person name="de Vos W.M."/>
            <person name="Barrangou R."/>
            <person name="Klaenhammer T.R."/>
            <person name="Caufield P.W."/>
            <person name="Cui Y."/>
            <person name="Zhang H."/>
            <person name="O'Toole P.W."/>
        </authorList>
    </citation>
    <scope>NUCLEOTIDE SEQUENCE [LARGE SCALE GENOMIC DNA]</scope>
    <source>
        <strain evidence="2 3">DSM 19972</strain>
    </source>
</reference>
<protein>
    <recommendedName>
        <fullName evidence="1">RNA polymerase sigma-70 region 2 domain-containing protein</fullName>
    </recommendedName>
</protein>
<dbReference type="InterPro" id="IPR014284">
    <property type="entry name" value="RNA_pol_sigma-70_dom"/>
</dbReference>
<dbReference type="SUPFAM" id="SSF88946">
    <property type="entry name" value="Sigma2 domain of RNA polymerase sigma factors"/>
    <property type="match status" value="1"/>
</dbReference>
<evidence type="ECO:0000259" key="1">
    <source>
        <dbReference type="Pfam" id="PF04542"/>
    </source>
</evidence>
<dbReference type="EMBL" id="AZEH01000039">
    <property type="protein sequence ID" value="KRL04544.1"/>
    <property type="molecule type" value="Genomic_DNA"/>
</dbReference>
<dbReference type="Proteomes" id="UP000051686">
    <property type="component" value="Unassembled WGS sequence"/>
</dbReference>
<dbReference type="STRING" id="1423777.FD46_GL001675"/>
<sequence>MLADDNMRLIHGVLKSLHISPARNDYEDLLQEGCLIFADAYRRFYQLQPNSSSAEFGKFAFRRIRWRLLDLLRQQKLHELPCLQLENSSSDFNTLDPADPSTLFLAEDIAAVSFFQELWKQCTPKERCYLQSRLHGQNLAAFSREYGVSRQTVYKWRKSVMDKANKILE</sequence>
<dbReference type="GO" id="GO:0003700">
    <property type="term" value="F:DNA-binding transcription factor activity"/>
    <property type="evidence" value="ECO:0007669"/>
    <property type="project" value="InterPro"/>
</dbReference>
<evidence type="ECO:0000313" key="3">
    <source>
        <dbReference type="Proteomes" id="UP000051686"/>
    </source>
</evidence>
<proteinExistence type="predicted"/>
<accession>A0A0R1M8N2</accession>
<dbReference type="GO" id="GO:0006352">
    <property type="term" value="P:DNA-templated transcription initiation"/>
    <property type="evidence" value="ECO:0007669"/>
    <property type="project" value="InterPro"/>
</dbReference>
<dbReference type="PATRIC" id="fig|1423777.3.peg.1726"/>
<comment type="caution">
    <text evidence="2">The sequence shown here is derived from an EMBL/GenBank/DDBJ whole genome shotgun (WGS) entry which is preliminary data.</text>
</comment>
<dbReference type="Pfam" id="PF04542">
    <property type="entry name" value="Sigma70_r2"/>
    <property type="match status" value="1"/>
</dbReference>
<dbReference type="InterPro" id="IPR013325">
    <property type="entry name" value="RNA_pol_sigma_r2"/>
</dbReference>
<dbReference type="NCBIfam" id="TIGR02937">
    <property type="entry name" value="sigma70-ECF"/>
    <property type="match status" value="1"/>
</dbReference>
<dbReference type="Gene3D" id="1.10.1740.10">
    <property type="match status" value="1"/>
</dbReference>
<name>A0A0R1M8N2_9LACO</name>
<organism evidence="2 3">
    <name type="scientific">Liquorilactobacillus oeni DSM 19972</name>
    <dbReference type="NCBI Taxonomy" id="1423777"/>
    <lineage>
        <taxon>Bacteria</taxon>
        <taxon>Bacillati</taxon>
        <taxon>Bacillota</taxon>
        <taxon>Bacilli</taxon>
        <taxon>Lactobacillales</taxon>
        <taxon>Lactobacillaceae</taxon>
        <taxon>Liquorilactobacillus</taxon>
    </lineage>
</organism>
<dbReference type="InterPro" id="IPR007627">
    <property type="entry name" value="RNA_pol_sigma70_r2"/>
</dbReference>
<gene>
    <name evidence="2" type="ORF">FD46_GL001675</name>
</gene>
<keyword evidence="3" id="KW-1185">Reference proteome</keyword>
<dbReference type="AlphaFoldDB" id="A0A0R1M8N2"/>